<dbReference type="InterPro" id="IPR000719">
    <property type="entry name" value="Prot_kinase_dom"/>
</dbReference>
<dbReference type="Gene3D" id="3.30.200.20">
    <property type="entry name" value="Phosphorylase Kinase, domain 1"/>
    <property type="match status" value="1"/>
</dbReference>
<keyword evidence="3 6" id="KW-0547">Nucleotide-binding</keyword>
<keyword evidence="8" id="KW-0812">Transmembrane</keyword>
<dbReference type="PROSITE" id="PS00108">
    <property type="entry name" value="PROTEIN_KINASE_ST"/>
    <property type="match status" value="1"/>
</dbReference>
<keyword evidence="8" id="KW-0472">Membrane</keyword>
<evidence type="ECO:0000256" key="2">
    <source>
        <dbReference type="ARBA" id="ARBA00022679"/>
    </source>
</evidence>
<dbReference type="RefSeq" id="XP_005651279.1">
    <property type="nucleotide sequence ID" value="XM_005651222.1"/>
</dbReference>
<dbReference type="InterPro" id="IPR051681">
    <property type="entry name" value="Ser/Thr_Kinases-Pseudokinases"/>
</dbReference>
<feature type="region of interest" description="Disordered" evidence="7">
    <location>
        <begin position="69"/>
        <end position="168"/>
    </location>
</feature>
<evidence type="ECO:0000259" key="9">
    <source>
        <dbReference type="PROSITE" id="PS50011"/>
    </source>
</evidence>
<keyword evidence="11" id="KW-1185">Reference proteome</keyword>
<keyword evidence="2" id="KW-0808">Transferase</keyword>
<dbReference type="GO" id="GO:0005524">
    <property type="term" value="F:ATP binding"/>
    <property type="evidence" value="ECO:0007669"/>
    <property type="project" value="UniProtKB-UniRule"/>
</dbReference>
<dbReference type="PROSITE" id="PS00107">
    <property type="entry name" value="PROTEIN_KINASE_ATP"/>
    <property type="match status" value="1"/>
</dbReference>
<dbReference type="PROSITE" id="PS50011">
    <property type="entry name" value="PROTEIN_KINASE_DOM"/>
    <property type="match status" value="1"/>
</dbReference>
<dbReference type="PANTHER" id="PTHR44329">
    <property type="entry name" value="SERINE/THREONINE-PROTEIN KINASE TNNI3K-RELATED"/>
    <property type="match status" value="1"/>
</dbReference>
<dbReference type="EMBL" id="AGSI01000002">
    <property type="protein sequence ID" value="EIE26735.1"/>
    <property type="molecule type" value="Genomic_DNA"/>
</dbReference>
<evidence type="ECO:0000256" key="8">
    <source>
        <dbReference type="SAM" id="Phobius"/>
    </source>
</evidence>
<feature type="transmembrane region" description="Helical" evidence="8">
    <location>
        <begin position="36"/>
        <end position="58"/>
    </location>
</feature>
<keyword evidence="4" id="KW-0418">Kinase</keyword>
<dbReference type="AlphaFoldDB" id="I0Z7W6"/>
<proteinExistence type="predicted"/>
<evidence type="ECO:0000256" key="3">
    <source>
        <dbReference type="ARBA" id="ARBA00022741"/>
    </source>
</evidence>
<feature type="compositionally biased region" description="Polar residues" evidence="7">
    <location>
        <begin position="86"/>
        <end position="100"/>
    </location>
</feature>
<reference evidence="10 11" key="1">
    <citation type="journal article" date="2012" name="Genome Biol.">
        <title>The genome of the polar eukaryotic microalga coccomyxa subellipsoidea reveals traits of cold adaptation.</title>
        <authorList>
            <person name="Blanc G."/>
            <person name="Agarkova I."/>
            <person name="Grimwood J."/>
            <person name="Kuo A."/>
            <person name="Brueggeman A."/>
            <person name="Dunigan D."/>
            <person name="Gurnon J."/>
            <person name="Ladunga I."/>
            <person name="Lindquist E."/>
            <person name="Lucas S."/>
            <person name="Pangilinan J."/>
            <person name="Proschold T."/>
            <person name="Salamov A."/>
            <person name="Schmutz J."/>
            <person name="Weeks D."/>
            <person name="Yamada T."/>
            <person name="Claverie J.M."/>
            <person name="Grigoriev I."/>
            <person name="Van Etten J."/>
            <person name="Lomsadze A."/>
            <person name="Borodovsky M."/>
        </authorList>
    </citation>
    <scope>NUCLEOTIDE SEQUENCE [LARGE SCALE GENOMIC DNA]</scope>
    <source>
        <strain evidence="10 11">C-169</strain>
    </source>
</reference>
<dbReference type="Gene3D" id="1.10.510.10">
    <property type="entry name" value="Transferase(Phosphotransferase) domain 1"/>
    <property type="match status" value="1"/>
</dbReference>
<dbReference type="InterPro" id="IPR001245">
    <property type="entry name" value="Ser-Thr/Tyr_kinase_cat_dom"/>
</dbReference>
<gene>
    <name evidence="10" type="ORF">COCSUDRAFT_59252</name>
</gene>
<dbReference type="SMART" id="SM00220">
    <property type="entry name" value="S_TKc"/>
    <property type="match status" value="1"/>
</dbReference>
<sequence length="515" mass="55180">MTAANENDTGLDANGNPLPVGGAPGAASAGSSRFKWWMGLIIALVVAAALLALGTYLIMSRRRKKLQAAQGKHRDLDSAGNGCLNGGSSLQNGTGSSGRQRGTVGSLESAELISEQADKKDDTPSTQELDLSAPNSASGSGSREGVDRLASRGTPGTGTPGTRSAGKESALLGIQDLLRHRSEVGLEALELGPLIGRGSFGRVYKGRWRAGTVAVKVINHDKHVGNNFDALRESVLCSNIQHPNVVMTYKVHTVTQNQTEAVHNSVGLANRPSGSGSSSPAVVLTINSADGERVLADQLLETWMLLEYCDQGNLEAAARESRFKNDFASIYLCLMDIASGMDYLHSLGVLHGDVKGANVLLKTTAPTAYDPRGFVCKMADFGLSRVLESDATHVSTFTYGTAAYMAPELLQKGKMTRAADVYSFAMIMVELFTCKRLFEGLAQQQIMYQVFSGQKPPLNKDGMPKAYEALIEDCWHDSPDERPTFAAILQRLREMYAQERQRLFSLSQSNGAAAS</sequence>
<dbReference type="PANTHER" id="PTHR44329:SF214">
    <property type="entry name" value="PROTEIN KINASE DOMAIN-CONTAINING PROTEIN"/>
    <property type="match status" value="1"/>
</dbReference>
<dbReference type="SUPFAM" id="SSF56112">
    <property type="entry name" value="Protein kinase-like (PK-like)"/>
    <property type="match status" value="1"/>
</dbReference>
<feature type="binding site" evidence="6">
    <location>
        <position position="216"/>
    </location>
    <ligand>
        <name>ATP</name>
        <dbReference type="ChEBI" id="CHEBI:30616"/>
    </ligand>
</feature>
<dbReference type="KEGG" id="csl:COCSUDRAFT_59252"/>
<keyword evidence="1" id="KW-0723">Serine/threonine-protein kinase</keyword>
<comment type="caution">
    <text evidence="10">The sequence shown here is derived from an EMBL/GenBank/DDBJ whole genome shotgun (WGS) entry which is preliminary data.</text>
</comment>
<dbReference type="eggNOG" id="KOG0192">
    <property type="taxonomic scope" value="Eukaryota"/>
</dbReference>
<accession>I0Z7W6</accession>
<organism evidence="10 11">
    <name type="scientific">Coccomyxa subellipsoidea (strain C-169)</name>
    <name type="common">Green microalga</name>
    <dbReference type="NCBI Taxonomy" id="574566"/>
    <lineage>
        <taxon>Eukaryota</taxon>
        <taxon>Viridiplantae</taxon>
        <taxon>Chlorophyta</taxon>
        <taxon>core chlorophytes</taxon>
        <taxon>Trebouxiophyceae</taxon>
        <taxon>Trebouxiophyceae incertae sedis</taxon>
        <taxon>Coccomyxaceae</taxon>
        <taxon>Coccomyxa</taxon>
        <taxon>Coccomyxa subellipsoidea</taxon>
    </lineage>
</organism>
<dbReference type="InterPro" id="IPR011009">
    <property type="entry name" value="Kinase-like_dom_sf"/>
</dbReference>
<evidence type="ECO:0000256" key="1">
    <source>
        <dbReference type="ARBA" id="ARBA00022527"/>
    </source>
</evidence>
<dbReference type="STRING" id="574566.I0Z7W6"/>
<dbReference type="GeneID" id="17044745"/>
<keyword evidence="8" id="KW-1133">Transmembrane helix</keyword>
<evidence type="ECO:0000313" key="10">
    <source>
        <dbReference type="EMBL" id="EIE26735.1"/>
    </source>
</evidence>
<evidence type="ECO:0000256" key="5">
    <source>
        <dbReference type="ARBA" id="ARBA00022840"/>
    </source>
</evidence>
<feature type="compositionally biased region" description="Polar residues" evidence="7">
    <location>
        <begin position="124"/>
        <end position="141"/>
    </location>
</feature>
<keyword evidence="5 6" id="KW-0067">ATP-binding</keyword>
<dbReference type="Proteomes" id="UP000007264">
    <property type="component" value="Unassembled WGS sequence"/>
</dbReference>
<dbReference type="OrthoDB" id="1711006at2759"/>
<name>I0Z7W6_COCSC</name>
<dbReference type="InterPro" id="IPR017441">
    <property type="entry name" value="Protein_kinase_ATP_BS"/>
</dbReference>
<dbReference type="InterPro" id="IPR008271">
    <property type="entry name" value="Ser/Thr_kinase_AS"/>
</dbReference>
<evidence type="ECO:0000256" key="4">
    <source>
        <dbReference type="ARBA" id="ARBA00022777"/>
    </source>
</evidence>
<protein>
    <submittedName>
        <fullName evidence="10">Kinase-like protein</fullName>
    </submittedName>
</protein>
<dbReference type="Pfam" id="PF07714">
    <property type="entry name" value="PK_Tyr_Ser-Thr"/>
    <property type="match status" value="2"/>
</dbReference>
<evidence type="ECO:0000256" key="6">
    <source>
        <dbReference type="PROSITE-ProRule" id="PRU10141"/>
    </source>
</evidence>
<evidence type="ECO:0000256" key="7">
    <source>
        <dbReference type="SAM" id="MobiDB-lite"/>
    </source>
</evidence>
<feature type="domain" description="Protein kinase" evidence="9">
    <location>
        <begin position="189"/>
        <end position="496"/>
    </location>
</feature>
<evidence type="ECO:0000313" key="11">
    <source>
        <dbReference type="Proteomes" id="UP000007264"/>
    </source>
</evidence>
<dbReference type="GO" id="GO:0004674">
    <property type="term" value="F:protein serine/threonine kinase activity"/>
    <property type="evidence" value="ECO:0007669"/>
    <property type="project" value="UniProtKB-KW"/>
</dbReference>